<dbReference type="AlphaFoldDB" id="A0A7L6AVU2"/>
<evidence type="ECO:0000313" key="2">
    <source>
        <dbReference type="EMBL" id="QLQ33246.1"/>
    </source>
</evidence>
<dbReference type="EMBL" id="CP059265">
    <property type="protein sequence ID" value="QLQ33246.1"/>
    <property type="molecule type" value="Genomic_DNA"/>
</dbReference>
<dbReference type="GO" id="GO:0005524">
    <property type="term" value="F:ATP binding"/>
    <property type="evidence" value="ECO:0007669"/>
    <property type="project" value="InterPro"/>
</dbReference>
<protein>
    <submittedName>
        <fullName evidence="2">AAA family ATPase</fullName>
    </submittedName>
</protein>
<accession>A0A7L6AVU2</accession>
<evidence type="ECO:0000313" key="3">
    <source>
        <dbReference type="Proteomes" id="UP000510621"/>
    </source>
</evidence>
<dbReference type="GO" id="GO:0016887">
    <property type="term" value="F:ATP hydrolysis activity"/>
    <property type="evidence" value="ECO:0007669"/>
    <property type="project" value="InterPro"/>
</dbReference>
<dbReference type="KEGG" id="this:HZT40_18460"/>
<dbReference type="SUPFAM" id="SSF52540">
    <property type="entry name" value="P-loop containing nucleoside triphosphate hydrolases"/>
    <property type="match status" value="1"/>
</dbReference>
<dbReference type="Pfam" id="PF00004">
    <property type="entry name" value="AAA"/>
    <property type="match status" value="1"/>
</dbReference>
<dbReference type="InterPro" id="IPR027417">
    <property type="entry name" value="P-loop_NTPase"/>
</dbReference>
<sequence>MKGDRFIDTETRKSLPTDLIEMCARLAESKHLIIVIDSLDVLSLNRDSGSLSYFLSLIDRLSGLANITIIAACRTFDLQYDAKLRDRKWQQKIKLADFDFDEVVAPMLSKWGWMLLV</sequence>
<proteinExistence type="predicted"/>
<gene>
    <name evidence="2" type="ORF">HZT40_18460</name>
</gene>
<evidence type="ECO:0000259" key="1">
    <source>
        <dbReference type="Pfam" id="PF00004"/>
    </source>
</evidence>
<dbReference type="Proteomes" id="UP000510621">
    <property type="component" value="Chromosome"/>
</dbReference>
<dbReference type="Gene3D" id="3.40.50.300">
    <property type="entry name" value="P-loop containing nucleotide triphosphate hydrolases"/>
    <property type="match status" value="1"/>
</dbReference>
<reference evidence="2" key="1">
    <citation type="submission" date="2020-06" db="EMBL/GenBank/DDBJ databases">
        <title>Analysis procedures for assessing recovery of high quality, complete, closed genomes from Nanopore long read metagenome sequencing.</title>
        <authorList>
            <person name="Bessarab I."/>
            <person name="Arumugam K."/>
            <person name="Haryono M."/>
            <person name="Liu X."/>
            <person name="Roy S."/>
            <person name="Zuniga-Montanez R.E."/>
            <person name="Qiu G."/>
            <person name="Drautz-Moses D.I."/>
            <person name="Law Y.Y."/>
            <person name="Wuertz S."/>
            <person name="Lauro F.M."/>
            <person name="Huson D.H."/>
            <person name="Williams R.B."/>
        </authorList>
    </citation>
    <scope>NUCLEOTIDE SEQUENCE [LARGE SCALE GENOMIC DNA]</scope>
    <source>
        <strain evidence="2">SSD2</strain>
    </source>
</reference>
<name>A0A7L6AVU2_9GAMM</name>
<dbReference type="InterPro" id="IPR003959">
    <property type="entry name" value="ATPase_AAA_core"/>
</dbReference>
<feature type="domain" description="ATPase AAA-type core" evidence="1">
    <location>
        <begin position="15"/>
        <end position="93"/>
    </location>
</feature>
<organism evidence="2 3">
    <name type="scientific">Candidatus Thiothrix singaporensis</name>
    <dbReference type="NCBI Taxonomy" id="2799669"/>
    <lineage>
        <taxon>Bacteria</taxon>
        <taxon>Pseudomonadati</taxon>
        <taxon>Pseudomonadota</taxon>
        <taxon>Gammaproteobacteria</taxon>
        <taxon>Thiotrichales</taxon>
        <taxon>Thiotrichaceae</taxon>
        <taxon>Thiothrix</taxon>
    </lineage>
</organism>
<keyword evidence="3" id="KW-1185">Reference proteome</keyword>